<protein>
    <submittedName>
        <fullName evidence="3">Transposase</fullName>
    </submittedName>
</protein>
<name>A0A0M3HJV9_ASCLU</name>
<dbReference type="Proteomes" id="UP000036681">
    <property type="component" value="Unplaced"/>
</dbReference>
<evidence type="ECO:0000313" key="2">
    <source>
        <dbReference type="Proteomes" id="UP000036681"/>
    </source>
</evidence>
<evidence type="ECO:0000313" key="3">
    <source>
        <dbReference type="WBParaSite" id="ALUE_0000180401-mRNA-1"/>
    </source>
</evidence>
<reference evidence="3" key="1">
    <citation type="submission" date="2017-02" db="UniProtKB">
        <authorList>
            <consortium name="WormBaseParasite"/>
        </authorList>
    </citation>
    <scope>IDENTIFICATION</scope>
</reference>
<dbReference type="WBParaSite" id="ALUE_0000180401-mRNA-1">
    <property type="protein sequence ID" value="ALUE_0000180401-mRNA-1"/>
    <property type="gene ID" value="ALUE_0000180401"/>
</dbReference>
<feature type="region of interest" description="Disordered" evidence="1">
    <location>
        <begin position="15"/>
        <end position="37"/>
    </location>
</feature>
<organism evidence="2 3">
    <name type="scientific">Ascaris lumbricoides</name>
    <name type="common">Giant roundworm</name>
    <dbReference type="NCBI Taxonomy" id="6252"/>
    <lineage>
        <taxon>Eukaryota</taxon>
        <taxon>Metazoa</taxon>
        <taxon>Ecdysozoa</taxon>
        <taxon>Nematoda</taxon>
        <taxon>Chromadorea</taxon>
        <taxon>Rhabditida</taxon>
        <taxon>Spirurina</taxon>
        <taxon>Ascaridomorpha</taxon>
        <taxon>Ascaridoidea</taxon>
        <taxon>Ascarididae</taxon>
        <taxon>Ascaris</taxon>
    </lineage>
</organism>
<evidence type="ECO:0000256" key="1">
    <source>
        <dbReference type="SAM" id="MobiDB-lite"/>
    </source>
</evidence>
<accession>A0A0M3HJV9</accession>
<proteinExistence type="predicted"/>
<dbReference type="AlphaFoldDB" id="A0A0M3HJV9"/>
<sequence length="113" mass="12779">MKKPYVFRIVADVSANDGKGHSPGEGEEAGDTPPPWVLPVVPYQEPPRKDSERVLYVMKHLHSMTAAEMRRELKLVHIDSRYALKSIRITGRKVCRKRKTWLIGVFVGKIGGL</sequence>
<keyword evidence="2" id="KW-1185">Reference proteome</keyword>